<feature type="region of interest" description="Disordered" evidence="1">
    <location>
        <begin position="18"/>
        <end position="50"/>
    </location>
</feature>
<protein>
    <submittedName>
        <fullName evidence="2">Uncharacterized protein</fullName>
    </submittedName>
</protein>
<feature type="compositionally biased region" description="Pro residues" evidence="1">
    <location>
        <begin position="33"/>
        <end position="45"/>
    </location>
</feature>
<feature type="compositionally biased region" description="Low complexity" evidence="1">
    <location>
        <begin position="18"/>
        <end position="32"/>
    </location>
</feature>
<dbReference type="EMBL" id="LT629689">
    <property type="protein sequence ID" value="SDG24990.1"/>
    <property type="molecule type" value="Genomic_DNA"/>
</dbReference>
<keyword evidence="3" id="KW-1185">Reference proteome</keyword>
<organism evidence="2 3">
    <name type="scientific">Pseudomonas extremaustralis</name>
    <dbReference type="NCBI Taxonomy" id="359110"/>
    <lineage>
        <taxon>Bacteria</taxon>
        <taxon>Pseudomonadati</taxon>
        <taxon>Pseudomonadota</taxon>
        <taxon>Gammaproteobacteria</taxon>
        <taxon>Pseudomonadales</taxon>
        <taxon>Pseudomonadaceae</taxon>
        <taxon>Pseudomonas</taxon>
    </lineage>
</organism>
<name>A0ABY0P067_9PSED</name>
<dbReference type="Proteomes" id="UP000182858">
    <property type="component" value="Chromosome I"/>
</dbReference>
<dbReference type="RefSeq" id="WP_231998120.1">
    <property type="nucleotide sequence ID" value="NZ_FUYI01000005.1"/>
</dbReference>
<evidence type="ECO:0000313" key="3">
    <source>
        <dbReference type="Proteomes" id="UP000182858"/>
    </source>
</evidence>
<evidence type="ECO:0000313" key="2">
    <source>
        <dbReference type="EMBL" id="SDG24990.1"/>
    </source>
</evidence>
<sequence length="308" mass="32595">MRIPGLFPSTVFRRPSIAPSRAPSVASSSAPSLRPPAVPASPKPAPRSVRDSFRDISTRITGQSGESVLASQSHIAPKTLAQVTQNLIVADRLHKAGVFSTAPQLGTVARDAFVNAGINGLVSAPMSIATYAGSTWTGEAIKGQYAAQTPLLPSIHQPAPSAQAGTISFQGTMPVGTVAGQGNDVETRIKLAELRIEVVANNIMAIRQGTDAPALTLSERSPASTGERLTMLEALYDVAERQLKVIGDEHDMVFRAYRDPAGTAADTAPRRLERLDKRFEAVNRFIGKLIVIKEAELPVETTAGTATV</sequence>
<evidence type="ECO:0000256" key="1">
    <source>
        <dbReference type="SAM" id="MobiDB-lite"/>
    </source>
</evidence>
<gene>
    <name evidence="2" type="ORF">SAMN05216591_5406</name>
</gene>
<accession>A0ABY0P067</accession>
<proteinExistence type="predicted"/>
<dbReference type="GeneID" id="78556721"/>
<reference evidence="2 3" key="1">
    <citation type="submission" date="2016-10" db="EMBL/GenBank/DDBJ databases">
        <authorList>
            <person name="Varghese N."/>
            <person name="Submissions S."/>
        </authorList>
    </citation>
    <scope>NUCLEOTIDE SEQUENCE [LARGE SCALE GENOMIC DNA]</scope>
    <source>
        <strain evidence="2 3">DSM 17835</strain>
    </source>
</reference>